<feature type="domain" description="3'-5' exonuclease" evidence="1">
    <location>
        <begin position="54"/>
        <end position="255"/>
    </location>
</feature>
<dbReference type="GeneID" id="38119050"/>
<evidence type="ECO:0000313" key="3">
    <source>
        <dbReference type="Proteomes" id="UP000256690"/>
    </source>
</evidence>
<dbReference type="PANTHER" id="PTHR43040">
    <property type="entry name" value="RIBONUCLEASE D"/>
    <property type="match status" value="1"/>
</dbReference>
<dbReference type="Proteomes" id="UP000256690">
    <property type="component" value="Unassembled WGS sequence"/>
</dbReference>
<comment type="caution">
    <text evidence="2">The sequence shown here is derived from an EMBL/GenBank/DDBJ whole genome shotgun (WGS) entry which is preliminary data.</text>
</comment>
<dbReference type="OrthoDB" id="26838at2759"/>
<sequence length="320" mass="35325">MVFFSMSRKGNGYIFHSRSASCLSPWIQKTRLSTLPNPISTTQPKLIDTMPKLKDLLSHLNESLPNNPPSLYIDLEGRALSRHGSISIMQIFHLPLDQIYLVDVHTLGAAAFTTPADSKTDTNQAQPGPQPCTLSLKSILESPSVEKAFFDVRADSDALYAQYGIYLAGIQDIQLMELAARTHDRTLLWGLGKCILRDAGLSTSGAGILRRIKRRGLRLSTPERGGSYDVFNERPMSQGMIDYCALDVGVLPRLWGVYSRRLRGKRGAVWRERIREETRRRVDVCFDVGRDGGARDQRAGGVFAPASFREGGEGAGTDGG</sequence>
<dbReference type="InterPro" id="IPR002562">
    <property type="entry name" value="3'-5'_exonuclease_dom"/>
</dbReference>
<dbReference type="GO" id="GO:0003676">
    <property type="term" value="F:nucleic acid binding"/>
    <property type="evidence" value="ECO:0007669"/>
    <property type="project" value="InterPro"/>
</dbReference>
<reference evidence="2 3" key="1">
    <citation type="journal article" date="2018" name="IMA Fungus">
        <title>IMA Genome-F 9: Draft genome sequence of Annulohypoxylon stygium, Aspergillus mulundensis, Berkeleyomyces basicola (syn. Thielaviopsis basicola), Ceratocystis smalleyi, two Cercospora beticola strains, Coleophoma cylindrospora, Fusarium fracticaudum, Phialophora cf. hyalina, and Morchella septimelata.</title>
        <authorList>
            <person name="Wingfield B.D."/>
            <person name="Bills G.F."/>
            <person name="Dong Y."/>
            <person name="Huang W."/>
            <person name="Nel W.J."/>
            <person name="Swalarsk-Parry B.S."/>
            <person name="Vaghefi N."/>
            <person name="Wilken P.M."/>
            <person name="An Z."/>
            <person name="de Beer Z.W."/>
            <person name="De Vos L."/>
            <person name="Chen L."/>
            <person name="Duong T.A."/>
            <person name="Gao Y."/>
            <person name="Hammerbacher A."/>
            <person name="Kikkert J.R."/>
            <person name="Li Y."/>
            <person name="Li H."/>
            <person name="Li K."/>
            <person name="Li Q."/>
            <person name="Liu X."/>
            <person name="Ma X."/>
            <person name="Naidoo K."/>
            <person name="Pethybridge S.J."/>
            <person name="Sun J."/>
            <person name="Steenkamp E.T."/>
            <person name="van der Nest M.A."/>
            <person name="van Wyk S."/>
            <person name="Wingfield M.J."/>
            <person name="Xiong C."/>
            <person name="Yue Q."/>
            <person name="Zhang X."/>
        </authorList>
    </citation>
    <scope>NUCLEOTIDE SEQUENCE [LARGE SCALE GENOMIC DNA]</scope>
    <source>
        <strain evidence="2 3">DSM 5745</strain>
    </source>
</reference>
<evidence type="ECO:0000259" key="1">
    <source>
        <dbReference type="Pfam" id="PF01612"/>
    </source>
</evidence>
<evidence type="ECO:0000313" key="2">
    <source>
        <dbReference type="EMBL" id="RDW68920.1"/>
    </source>
</evidence>
<dbReference type="GO" id="GO:0006139">
    <property type="term" value="P:nucleobase-containing compound metabolic process"/>
    <property type="evidence" value="ECO:0007669"/>
    <property type="project" value="InterPro"/>
</dbReference>
<keyword evidence="3" id="KW-1185">Reference proteome</keyword>
<dbReference type="AlphaFoldDB" id="A0A3D8R4M1"/>
<dbReference type="Gene3D" id="3.30.420.10">
    <property type="entry name" value="Ribonuclease H-like superfamily/Ribonuclease H"/>
    <property type="match status" value="1"/>
</dbReference>
<dbReference type="SUPFAM" id="SSF53098">
    <property type="entry name" value="Ribonuclease H-like"/>
    <property type="match status" value="1"/>
</dbReference>
<dbReference type="InterPro" id="IPR036397">
    <property type="entry name" value="RNaseH_sf"/>
</dbReference>
<proteinExistence type="predicted"/>
<dbReference type="GO" id="GO:0008408">
    <property type="term" value="F:3'-5' exonuclease activity"/>
    <property type="evidence" value="ECO:0007669"/>
    <property type="project" value="InterPro"/>
</dbReference>
<dbReference type="Pfam" id="PF01612">
    <property type="entry name" value="DNA_pol_A_exo1"/>
    <property type="match status" value="1"/>
</dbReference>
<organism evidence="2 3">
    <name type="scientific">Aspergillus mulundensis</name>
    <dbReference type="NCBI Taxonomy" id="1810919"/>
    <lineage>
        <taxon>Eukaryota</taxon>
        <taxon>Fungi</taxon>
        <taxon>Dikarya</taxon>
        <taxon>Ascomycota</taxon>
        <taxon>Pezizomycotina</taxon>
        <taxon>Eurotiomycetes</taxon>
        <taxon>Eurotiomycetidae</taxon>
        <taxon>Eurotiales</taxon>
        <taxon>Aspergillaceae</taxon>
        <taxon>Aspergillus</taxon>
        <taxon>Aspergillus subgen. Nidulantes</taxon>
    </lineage>
</organism>
<gene>
    <name evidence="2" type="ORF">DSM5745_08680</name>
</gene>
<dbReference type="PANTHER" id="PTHR43040:SF1">
    <property type="entry name" value="RIBONUCLEASE D"/>
    <property type="match status" value="1"/>
</dbReference>
<name>A0A3D8R4M1_9EURO</name>
<dbReference type="InterPro" id="IPR012337">
    <property type="entry name" value="RNaseH-like_sf"/>
</dbReference>
<dbReference type="EMBL" id="PVWQ01000011">
    <property type="protein sequence ID" value="RDW68920.1"/>
    <property type="molecule type" value="Genomic_DNA"/>
</dbReference>
<accession>A0A3D8R4M1</accession>
<dbReference type="RefSeq" id="XP_026600709.1">
    <property type="nucleotide sequence ID" value="XM_026750696.1"/>
</dbReference>
<protein>
    <recommendedName>
        <fullName evidence="1">3'-5' exonuclease domain-containing protein</fullName>
    </recommendedName>
</protein>
<dbReference type="STRING" id="1810919.A0A3D8R4M1"/>